<proteinExistence type="predicted"/>
<keyword evidence="2" id="KW-1185">Reference proteome</keyword>
<dbReference type="Gene3D" id="1.20.5.2950">
    <property type="match status" value="1"/>
</dbReference>
<name>A0A5C6BC05_9PLAN</name>
<dbReference type="Proteomes" id="UP000320735">
    <property type="component" value="Unassembled WGS sequence"/>
</dbReference>
<dbReference type="OrthoDB" id="275916at2"/>
<dbReference type="EMBL" id="SJPP01000002">
    <property type="protein sequence ID" value="TWU08809.1"/>
    <property type="molecule type" value="Genomic_DNA"/>
</dbReference>
<dbReference type="AlphaFoldDB" id="A0A5C6BC05"/>
<evidence type="ECO:0000313" key="2">
    <source>
        <dbReference type="Proteomes" id="UP000320735"/>
    </source>
</evidence>
<sequence length="218" mass="23642">MSSDTTESSGVQQLIDRLHKEGIAKGQGEADGLIAAARRQAAQTLDDARREADEIVAKATSDAGRTRAAAEDAIRLACRDATHSLTDELREDFVRKLRNLVGHTLHDTDFLKQLILEIARCAVPAESAGPQNVLLLNADSPGRESAPSLDDDGLNQFVLSLGGEALREGLMFETADSNVPGVRVQIVDEDVEIDLTTDTLTHYLLKHLSPKLRAIIQQ</sequence>
<reference evidence="1 2" key="1">
    <citation type="submission" date="2019-02" db="EMBL/GenBank/DDBJ databases">
        <title>Deep-cultivation of Planctomycetes and their phenomic and genomic characterization uncovers novel biology.</title>
        <authorList>
            <person name="Wiegand S."/>
            <person name="Jogler M."/>
            <person name="Boedeker C."/>
            <person name="Pinto D."/>
            <person name="Vollmers J."/>
            <person name="Rivas-Marin E."/>
            <person name="Kohn T."/>
            <person name="Peeters S.H."/>
            <person name="Heuer A."/>
            <person name="Rast P."/>
            <person name="Oberbeckmann S."/>
            <person name="Bunk B."/>
            <person name="Jeske O."/>
            <person name="Meyerdierks A."/>
            <person name="Storesund J.E."/>
            <person name="Kallscheuer N."/>
            <person name="Luecker S."/>
            <person name="Lage O.M."/>
            <person name="Pohl T."/>
            <person name="Merkel B.J."/>
            <person name="Hornburger P."/>
            <person name="Mueller R.-W."/>
            <person name="Bruemmer F."/>
            <person name="Labrenz M."/>
            <person name="Spormann A.M."/>
            <person name="Op Den Camp H."/>
            <person name="Overmann J."/>
            <person name="Amann R."/>
            <person name="Jetten M.S.M."/>
            <person name="Mascher T."/>
            <person name="Medema M.H."/>
            <person name="Devos D.P."/>
            <person name="Kaster A.-K."/>
            <person name="Ovreas L."/>
            <person name="Rohde M."/>
            <person name="Galperin M.Y."/>
            <person name="Jogler C."/>
        </authorList>
    </citation>
    <scope>NUCLEOTIDE SEQUENCE [LARGE SCALE GENOMIC DNA]</scope>
    <source>
        <strain evidence="1 2">CA54</strain>
    </source>
</reference>
<accession>A0A5C6BC05</accession>
<dbReference type="RefSeq" id="WP_146372605.1">
    <property type="nucleotide sequence ID" value="NZ_SJPP01000002.1"/>
</dbReference>
<organism evidence="1 2">
    <name type="scientific">Symmachiella macrocystis</name>
    <dbReference type="NCBI Taxonomy" id="2527985"/>
    <lineage>
        <taxon>Bacteria</taxon>
        <taxon>Pseudomonadati</taxon>
        <taxon>Planctomycetota</taxon>
        <taxon>Planctomycetia</taxon>
        <taxon>Planctomycetales</taxon>
        <taxon>Planctomycetaceae</taxon>
        <taxon>Symmachiella</taxon>
    </lineage>
</organism>
<gene>
    <name evidence="1" type="ORF">CA54_40460</name>
</gene>
<protein>
    <submittedName>
        <fullName evidence="1">V-type ATP synthase subunit E</fullName>
    </submittedName>
</protein>
<comment type="caution">
    <text evidence="1">The sequence shown here is derived from an EMBL/GenBank/DDBJ whole genome shotgun (WGS) entry which is preliminary data.</text>
</comment>
<evidence type="ECO:0000313" key="1">
    <source>
        <dbReference type="EMBL" id="TWU08809.1"/>
    </source>
</evidence>